<evidence type="ECO:0000313" key="2">
    <source>
        <dbReference type="EMBL" id="KAL3048333.1"/>
    </source>
</evidence>
<dbReference type="AlphaFoldDB" id="A0ABD2G509"/>
<feature type="region of interest" description="Disordered" evidence="1">
    <location>
        <begin position="1"/>
        <end position="73"/>
    </location>
</feature>
<proteinExistence type="predicted"/>
<keyword evidence="3" id="KW-1185">Reference proteome</keyword>
<evidence type="ECO:0000256" key="1">
    <source>
        <dbReference type="SAM" id="MobiDB-lite"/>
    </source>
</evidence>
<reference evidence="2 3" key="1">
    <citation type="journal article" date="2022" name="G3 (Bethesda)">
        <title>Evaluating Illumina-, Nanopore-, and PacBio-based genome assembly strategies with the bald notothen, Trematomus borchgrevinki.</title>
        <authorList>
            <person name="Rayamajhi N."/>
            <person name="Cheng C.C."/>
            <person name="Catchen J.M."/>
        </authorList>
    </citation>
    <scope>NUCLEOTIDE SEQUENCE [LARGE SCALE GENOMIC DNA]</scope>
    <source>
        <strain evidence="2">AGRC-2024</strain>
    </source>
</reference>
<comment type="caution">
    <text evidence="2">The sequence shown here is derived from an EMBL/GenBank/DDBJ whole genome shotgun (WGS) entry which is preliminary data.</text>
</comment>
<organism evidence="2 3">
    <name type="scientific">Pagothenia borchgrevinki</name>
    <name type="common">Bald rockcod</name>
    <name type="synonym">Trematomus borchgrevinki</name>
    <dbReference type="NCBI Taxonomy" id="8213"/>
    <lineage>
        <taxon>Eukaryota</taxon>
        <taxon>Metazoa</taxon>
        <taxon>Chordata</taxon>
        <taxon>Craniata</taxon>
        <taxon>Vertebrata</taxon>
        <taxon>Euteleostomi</taxon>
        <taxon>Actinopterygii</taxon>
        <taxon>Neopterygii</taxon>
        <taxon>Teleostei</taxon>
        <taxon>Neoteleostei</taxon>
        <taxon>Acanthomorphata</taxon>
        <taxon>Eupercaria</taxon>
        <taxon>Perciformes</taxon>
        <taxon>Notothenioidei</taxon>
        <taxon>Nototheniidae</taxon>
        <taxon>Pagothenia</taxon>
    </lineage>
</organism>
<sequence>MFRIYSQGDPSLSSVHPELQVSRAAAAAPHSRLDHRGAGSHTGPGAASLPGSASRSAGADDVKRLPTVYIGGL</sequence>
<gene>
    <name evidence="2" type="ORF">OYC64_006999</name>
</gene>
<evidence type="ECO:0000313" key="3">
    <source>
        <dbReference type="Proteomes" id="UP001619887"/>
    </source>
</evidence>
<name>A0ABD2G509_PAGBO</name>
<dbReference type="Proteomes" id="UP001619887">
    <property type="component" value="Unassembled WGS sequence"/>
</dbReference>
<protein>
    <submittedName>
        <fullName evidence="2">Uncharacterized protein</fullName>
    </submittedName>
</protein>
<reference evidence="2 3" key="2">
    <citation type="journal article" date="2024" name="G3 (Bethesda)">
        <title>The genome of the cryopelagic Antarctic bald notothen, Trematomus borchgrevinki.</title>
        <authorList>
            <person name="Rayamajhi N."/>
            <person name="Rivera-Colon A.G."/>
            <person name="Minhas B.F."/>
            <person name="Cheng C.C."/>
            <person name="Catchen J.M."/>
        </authorList>
    </citation>
    <scope>NUCLEOTIDE SEQUENCE [LARGE SCALE GENOMIC DNA]</scope>
    <source>
        <strain evidence="2">AGRC-2024</strain>
    </source>
</reference>
<accession>A0ABD2G509</accession>
<dbReference type="EMBL" id="JBIYXZ010002083">
    <property type="protein sequence ID" value="KAL3048333.1"/>
    <property type="molecule type" value="Genomic_DNA"/>
</dbReference>